<reference evidence="1 2" key="1">
    <citation type="submission" date="2018-12" db="EMBL/GenBank/DDBJ databases">
        <title>Amycolatopsis eburnea sp. nov. actinomycete associate with arbuscular mycorrhiza fungal spore.</title>
        <authorList>
            <person name="Lumyong S."/>
            <person name="Chaiya L."/>
        </authorList>
    </citation>
    <scope>NUCLEOTIDE SEQUENCE [LARGE SCALE GENOMIC DNA]</scope>
    <source>
        <strain evidence="1 2">GLM-1</strain>
    </source>
</reference>
<name>A0A3R9EZ15_9PSEU</name>
<evidence type="ECO:0000313" key="1">
    <source>
        <dbReference type="EMBL" id="RSD26348.1"/>
    </source>
</evidence>
<sequence>MAKMVLLASFVTLNASDLSSYCSSIEATAEVDEQDVTTFGSGGWKEVLGGLKSGSIKLKFKQDFAAAALDAIMWALLGTVVTFEVRAVNSARSTSNPGYTGNCLIKKWVPISGDVGSAAEVDVEFPTSGAMARQTA</sequence>
<comment type="caution">
    <text evidence="1">The sequence shown here is derived from an EMBL/GenBank/DDBJ whole genome shotgun (WGS) entry which is preliminary data.</text>
</comment>
<evidence type="ECO:0000313" key="2">
    <source>
        <dbReference type="Proteomes" id="UP000267081"/>
    </source>
</evidence>
<dbReference type="NCBIfam" id="NF047353">
    <property type="entry name" value="tube_lmo2291"/>
    <property type="match status" value="1"/>
</dbReference>
<organism evidence="1 2">
    <name type="scientific">Amycolatopsis eburnea</name>
    <dbReference type="NCBI Taxonomy" id="2267691"/>
    <lineage>
        <taxon>Bacteria</taxon>
        <taxon>Bacillati</taxon>
        <taxon>Actinomycetota</taxon>
        <taxon>Actinomycetes</taxon>
        <taxon>Pseudonocardiales</taxon>
        <taxon>Pseudonocardiaceae</taxon>
        <taxon>Amycolatopsis</taxon>
    </lineage>
</organism>
<dbReference type="AlphaFoldDB" id="A0A3R9EZ15"/>
<dbReference type="EMBL" id="RSEC01000006">
    <property type="protein sequence ID" value="RSD26348.1"/>
    <property type="molecule type" value="Genomic_DNA"/>
</dbReference>
<dbReference type="RefSeq" id="WP_125305605.1">
    <property type="nucleotide sequence ID" value="NZ_RSEC01000006.1"/>
</dbReference>
<dbReference type="Proteomes" id="UP000267081">
    <property type="component" value="Unassembled WGS sequence"/>
</dbReference>
<accession>A0A3R9EZ15</accession>
<gene>
    <name evidence="1" type="ORF">EIY87_00345</name>
</gene>
<keyword evidence="2" id="KW-1185">Reference proteome</keyword>
<dbReference type="Pfam" id="PF06199">
    <property type="entry name" value="Phage_tail_2"/>
    <property type="match status" value="1"/>
</dbReference>
<protein>
    <recommendedName>
        <fullName evidence="3">Phage tail protein</fullName>
    </recommendedName>
</protein>
<dbReference type="InterPro" id="IPR011855">
    <property type="entry name" value="Phgtail_TP901_1"/>
</dbReference>
<evidence type="ECO:0008006" key="3">
    <source>
        <dbReference type="Google" id="ProtNLM"/>
    </source>
</evidence>
<dbReference type="OrthoDB" id="3387635at2"/>
<proteinExistence type="predicted"/>